<feature type="region of interest" description="Disordered" evidence="1">
    <location>
        <begin position="140"/>
        <end position="167"/>
    </location>
</feature>
<proteinExistence type="predicted"/>
<dbReference type="AlphaFoldDB" id="A0A0F9VG68"/>
<protein>
    <submittedName>
        <fullName evidence="2">Uncharacterized protein</fullName>
    </submittedName>
</protein>
<sequence length="167" mass="18519">MAISDLIPEDNPTFRMMLPMEGAWMIRNIIRPGIDIAYRDPAVNEIDRITRALRIRVNNLILRMMDEEEDALEIELDSQEAWALDSIIPFDGPGGVGTGMIVSILRGLWYLDIGRHIAGTSDLVADPRADWSNTKLKGLAKGSEGVPATPQMHGFPDDFAPSTEDMV</sequence>
<organism evidence="2">
    <name type="scientific">marine sediment metagenome</name>
    <dbReference type="NCBI Taxonomy" id="412755"/>
    <lineage>
        <taxon>unclassified sequences</taxon>
        <taxon>metagenomes</taxon>
        <taxon>ecological metagenomes</taxon>
    </lineage>
</organism>
<evidence type="ECO:0000256" key="1">
    <source>
        <dbReference type="SAM" id="MobiDB-lite"/>
    </source>
</evidence>
<name>A0A0F9VG68_9ZZZZ</name>
<evidence type="ECO:0000313" key="2">
    <source>
        <dbReference type="EMBL" id="KKN72521.1"/>
    </source>
</evidence>
<accession>A0A0F9VG68</accession>
<reference evidence="2" key="1">
    <citation type="journal article" date="2015" name="Nature">
        <title>Complex archaea that bridge the gap between prokaryotes and eukaryotes.</title>
        <authorList>
            <person name="Spang A."/>
            <person name="Saw J.H."/>
            <person name="Jorgensen S.L."/>
            <person name="Zaremba-Niedzwiedzka K."/>
            <person name="Martijn J."/>
            <person name="Lind A.E."/>
            <person name="van Eijk R."/>
            <person name="Schleper C."/>
            <person name="Guy L."/>
            <person name="Ettema T.J."/>
        </authorList>
    </citation>
    <scope>NUCLEOTIDE SEQUENCE</scope>
</reference>
<gene>
    <name evidence="2" type="ORF">LCGC14_0410250</name>
</gene>
<comment type="caution">
    <text evidence="2">The sequence shown here is derived from an EMBL/GenBank/DDBJ whole genome shotgun (WGS) entry which is preliminary data.</text>
</comment>
<dbReference type="EMBL" id="LAZR01000361">
    <property type="protein sequence ID" value="KKN72521.1"/>
    <property type="molecule type" value="Genomic_DNA"/>
</dbReference>